<protein>
    <submittedName>
        <fullName evidence="1">Uncharacterized protein</fullName>
    </submittedName>
</protein>
<organism evidence="1">
    <name type="scientific">hydrocarbon metagenome</name>
    <dbReference type="NCBI Taxonomy" id="938273"/>
    <lineage>
        <taxon>unclassified sequences</taxon>
        <taxon>metagenomes</taxon>
        <taxon>ecological metagenomes</taxon>
    </lineage>
</organism>
<reference evidence="1" key="1">
    <citation type="journal article" date="2015" name="Proc. Natl. Acad. Sci. U.S.A.">
        <title>Networks of energetic and metabolic interactions define dynamics in microbial communities.</title>
        <authorList>
            <person name="Embree M."/>
            <person name="Liu J.K."/>
            <person name="Al-Bassam M.M."/>
            <person name="Zengler K."/>
        </authorList>
    </citation>
    <scope>NUCLEOTIDE SEQUENCE</scope>
</reference>
<sequence length="43" mass="4504">MLIGTRMVRTLPTLIPYASILSGTRAVHATVVGAHQAISACPE</sequence>
<accession>A0A0W8FJY0</accession>
<dbReference type="AlphaFoldDB" id="A0A0W8FJY0"/>
<evidence type="ECO:0000313" key="1">
    <source>
        <dbReference type="EMBL" id="KUG21177.1"/>
    </source>
</evidence>
<gene>
    <name evidence="1" type="ORF">ASZ90_009082</name>
</gene>
<comment type="caution">
    <text evidence="1">The sequence shown here is derived from an EMBL/GenBank/DDBJ whole genome shotgun (WGS) entry which is preliminary data.</text>
</comment>
<proteinExistence type="predicted"/>
<dbReference type="EMBL" id="LNQE01001094">
    <property type="protein sequence ID" value="KUG21177.1"/>
    <property type="molecule type" value="Genomic_DNA"/>
</dbReference>
<name>A0A0W8FJY0_9ZZZZ</name>